<evidence type="ECO:0000313" key="3">
    <source>
        <dbReference type="Proteomes" id="UP000309038"/>
    </source>
</evidence>
<name>A0A4S4KAU1_9APHY</name>
<evidence type="ECO:0000313" key="2">
    <source>
        <dbReference type="EMBL" id="THG95098.1"/>
    </source>
</evidence>
<protein>
    <submittedName>
        <fullName evidence="2">Uncharacterized protein</fullName>
    </submittedName>
</protein>
<keyword evidence="3" id="KW-1185">Reference proteome</keyword>
<sequence>MPLLTQSDPGTENNGIANAQTVLRHRHDPSLADSLQHKFKGNKGNIKPEIAWRRLRYCWTDGYEKLIQHGISQGLYDPDNALERLVFHYTFIPWLQKELDNYVELANDTKPRFNRHKILPHGRPIEIFQHPEKYDTKNFAVNVDKVHLETAREKYAPPDHPVFHLVPLAFASRAAQFYRNGVPEVNRDNAWGVYSTLLQHFISIRDETDIHTEISRIAALPAVGDDPAGEEQMDVLPLKRYRPGNRLIGDVPGLHAEYSSSEEESDPGYNVWTSDED</sequence>
<dbReference type="Proteomes" id="UP000309038">
    <property type="component" value="Unassembled WGS sequence"/>
</dbReference>
<dbReference type="AlphaFoldDB" id="A0A4S4KAU1"/>
<comment type="caution">
    <text evidence="2">The sequence shown here is derived from an EMBL/GenBank/DDBJ whole genome shotgun (WGS) entry which is preliminary data.</text>
</comment>
<evidence type="ECO:0000256" key="1">
    <source>
        <dbReference type="SAM" id="MobiDB-lite"/>
    </source>
</evidence>
<dbReference type="EMBL" id="SGPJ01000358">
    <property type="protein sequence ID" value="THG95098.1"/>
    <property type="molecule type" value="Genomic_DNA"/>
</dbReference>
<reference evidence="2 3" key="1">
    <citation type="submission" date="2019-02" db="EMBL/GenBank/DDBJ databases">
        <title>Genome sequencing of the rare red list fungi Phlebia centrifuga.</title>
        <authorList>
            <person name="Buettner E."/>
            <person name="Kellner H."/>
        </authorList>
    </citation>
    <scope>NUCLEOTIDE SEQUENCE [LARGE SCALE GENOMIC DNA]</scope>
    <source>
        <strain evidence="2 3">DSM 108282</strain>
    </source>
</reference>
<proteinExistence type="predicted"/>
<organism evidence="2 3">
    <name type="scientific">Hermanssonia centrifuga</name>
    <dbReference type="NCBI Taxonomy" id="98765"/>
    <lineage>
        <taxon>Eukaryota</taxon>
        <taxon>Fungi</taxon>
        <taxon>Dikarya</taxon>
        <taxon>Basidiomycota</taxon>
        <taxon>Agaricomycotina</taxon>
        <taxon>Agaricomycetes</taxon>
        <taxon>Polyporales</taxon>
        <taxon>Meruliaceae</taxon>
        <taxon>Hermanssonia</taxon>
    </lineage>
</organism>
<feature type="region of interest" description="Disordered" evidence="1">
    <location>
        <begin position="252"/>
        <end position="277"/>
    </location>
</feature>
<gene>
    <name evidence="2" type="ORF">EW026_g6493</name>
</gene>
<accession>A0A4S4KAU1</accession>